<dbReference type="FunFam" id="2.60.300.12:FF:000019">
    <property type="entry name" value="Iron-sulfur assembly protein 1, putative"/>
    <property type="match status" value="1"/>
</dbReference>
<dbReference type="Gene3D" id="2.60.300.12">
    <property type="entry name" value="HesB-like domain"/>
    <property type="match status" value="1"/>
</dbReference>
<dbReference type="InterPro" id="IPR000361">
    <property type="entry name" value="ATAP_core_dom"/>
</dbReference>
<dbReference type="InterPro" id="IPR016092">
    <property type="entry name" value="ATAP"/>
</dbReference>
<dbReference type="AlphaFoldDB" id="A0A836LE18"/>
<dbReference type="KEGG" id="phet:94291334"/>
<evidence type="ECO:0000313" key="5">
    <source>
        <dbReference type="Proteomes" id="UP000674318"/>
    </source>
</evidence>
<evidence type="ECO:0000313" key="4">
    <source>
        <dbReference type="EMBL" id="KAG5508791.1"/>
    </source>
</evidence>
<dbReference type="PANTHER" id="PTHR10072:SF41">
    <property type="entry name" value="IRON-SULFUR CLUSTER ASSEMBLY 1 HOMOLOG, MITOCHONDRIAL"/>
    <property type="match status" value="1"/>
</dbReference>
<dbReference type="GO" id="GO:0005739">
    <property type="term" value="C:mitochondrion"/>
    <property type="evidence" value="ECO:0007669"/>
    <property type="project" value="TreeGrafter"/>
</dbReference>
<keyword evidence="5" id="KW-1185">Reference proteome</keyword>
<name>A0A836LE18_9TRYP</name>
<dbReference type="EMBL" id="JAFJZO010000016">
    <property type="protein sequence ID" value="KAG5508791.1"/>
    <property type="molecule type" value="Genomic_DNA"/>
</dbReference>
<comment type="caution">
    <text evidence="4">The sequence shown here is derived from an EMBL/GenBank/DDBJ whole genome shotgun (WGS) entry which is preliminary data.</text>
</comment>
<dbReference type="GO" id="GO:0051537">
    <property type="term" value="F:2 iron, 2 sulfur cluster binding"/>
    <property type="evidence" value="ECO:0007669"/>
    <property type="project" value="TreeGrafter"/>
</dbReference>
<proteinExistence type="inferred from homology"/>
<gene>
    <name evidence="4" type="ORF">JKF63_05290</name>
</gene>
<dbReference type="OrthoDB" id="333486at2759"/>
<dbReference type="RefSeq" id="XP_067758259.1">
    <property type="nucleotide sequence ID" value="XM_067901257.1"/>
</dbReference>
<feature type="domain" description="Core" evidence="3">
    <location>
        <begin position="225"/>
        <end position="290"/>
    </location>
</feature>
<protein>
    <recommendedName>
        <fullName evidence="3">Core domain-containing protein</fullName>
    </recommendedName>
</protein>
<dbReference type="Proteomes" id="UP000674318">
    <property type="component" value="Unassembled WGS sequence"/>
</dbReference>
<dbReference type="InterPro" id="IPR050322">
    <property type="entry name" value="Fe-S_cluster_asmbl/transfer"/>
</dbReference>
<dbReference type="Pfam" id="PF01521">
    <property type="entry name" value="Fe-S_biosyn"/>
    <property type="match status" value="1"/>
</dbReference>
<reference evidence="4 5" key="1">
    <citation type="submission" date="2021-02" db="EMBL/GenBank/DDBJ databases">
        <title>Porcisia hertigi Genome sequencing and assembly.</title>
        <authorList>
            <person name="Almutairi H."/>
            <person name="Gatherer D."/>
        </authorList>
    </citation>
    <scope>NUCLEOTIDE SEQUENCE [LARGE SCALE GENOMIC DNA]</scope>
    <source>
        <strain evidence="4 5">C119</strain>
    </source>
</reference>
<accession>A0A836LE18</accession>
<evidence type="ECO:0000256" key="1">
    <source>
        <dbReference type="ARBA" id="ARBA00006718"/>
    </source>
</evidence>
<organism evidence="4 5">
    <name type="scientific">Porcisia hertigi</name>
    <dbReference type="NCBI Taxonomy" id="2761500"/>
    <lineage>
        <taxon>Eukaryota</taxon>
        <taxon>Discoba</taxon>
        <taxon>Euglenozoa</taxon>
        <taxon>Kinetoplastea</taxon>
        <taxon>Metakinetoplastina</taxon>
        <taxon>Trypanosomatida</taxon>
        <taxon>Trypanosomatidae</taxon>
        <taxon>Leishmaniinae</taxon>
        <taxon>Porcisia</taxon>
    </lineage>
</organism>
<evidence type="ECO:0000256" key="2">
    <source>
        <dbReference type="SAM" id="MobiDB-lite"/>
    </source>
</evidence>
<dbReference type="InterPro" id="IPR035903">
    <property type="entry name" value="HesB-like_dom_sf"/>
</dbReference>
<evidence type="ECO:0000259" key="3">
    <source>
        <dbReference type="Pfam" id="PF01521"/>
    </source>
</evidence>
<dbReference type="GeneID" id="94291334"/>
<comment type="similarity">
    <text evidence="1">Belongs to the HesB/IscA family.</text>
</comment>
<dbReference type="PANTHER" id="PTHR10072">
    <property type="entry name" value="IRON-SULFUR CLUSTER ASSEMBLY PROTEIN"/>
    <property type="match status" value="1"/>
</dbReference>
<dbReference type="GO" id="GO:0016226">
    <property type="term" value="P:iron-sulfur cluster assembly"/>
    <property type="evidence" value="ECO:0007669"/>
    <property type="project" value="InterPro"/>
</dbReference>
<dbReference type="NCBIfam" id="TIGR00049">
    <property type="entry name" value="iron-sulfur cluster assembly accessory protein"/>
    <property type="match status" value="1"/>
</dbReference>
<feature type="compositionally biased region" description="Polar residues" evidence="2">
    <location>
        <begin position="55"/>
        <end position="69"/>
    </location>
</feature>
<dbReference type="SUPFAM" id="SSF89360">
    <property type="entry name" value="HesB-like domain"/>
    <property type="match status" value="1"/>
</dbReference>
<feature type="region of interest" description="Disordered" evidence="2">
    <location>
        <begin position="38"/>
        <end position="116"/>
    </location>
</feature>
<sequence>MQRRLCTLCGGRVQIPQRMCIGSSAPYQQRLFHSTVTDVPGTTATAARGHDPTGTGASASAPSTRSSHAQPLYKSVHKGRGATPMPKPYEERKLRARGTPVVEAGKTPPADATAAPAASPLFGARSSCAEDVGPVPQRALSPLQKRQLQFRNKAAFVLTPQALRRVKYLLEHYSTARSAEAAKSPSTSDVAAEVPCGIRIGVRRRGCSGYSYTVNYYFDSAKRGDKAATPLQKMTDLAEDLVVEQDGVKVVVDANAHFYVIGTEMDYVVRNVEEKFTFKNPNQKYSCGCEESFMPFDADDMEE</sequence>